<evidence type="ECO:0000259" key="1">
    <source>
        <dbReference type="Pfam" id="PF22733"/>
    </source>
</evidence>
<accession>A0A1G8WFE5</accession>
<evidence type="ECO:0000313" key="3">
    <source>
        <dbReference type="Proteomes" id="UP000199202"/>
    </source>
</evidence>
<keyword evidence="3" id="KW-1185">Reference proteome</keyword>
<organism evidence="2 3">
    <name type="scientific">Nonomuraea jiangxiensis</name>
    <dbReference type="NCBI Taxonomy" id="633440"/>
    <lineage>
        <taxon>Bacteria</taxon>
        <taxon>Bacillati</taxon>
        <taxon>Actinomycetota</taxon>
        <taxon>Actinomycetes</taxon>
        <taxon>Streptosporangiales</taxon>
        <taxon>Streptosporangiaceae</taxon>
        <taxon>Nonomuraea</taxon>
    </lineage>
</organism>
<dbReference type="STRING" id="633440.SAMN05421869_112133"/>
<gene>
    <name evidence="2" type="ORF">SAMN05421869_112133</name>
</gene>
<name>A0A1G8WFE5_9ACTN</name>
<dbReference type="EMBL" id="FNDJ01000012">
    <property type="protein sequence ID" value="SDJ76435.1"/>
    <property type="molecule type" value="Genomic_DNA"/>
</dbReference>
<feature type="domain" description="NACHT N-terminal Helical" evidence="1">
    <location>
        <begin position="15"/>
        <end position="190"/>
    </location>
</feature>
<protein>
    <recommendedName>
        <fullName evidence="1">NACHT N-terminal Helical domain-containing protein</fullName>
    </recommendedName>
</protein>
<sequence length="239" mass="26455">MAAGDNGPVALETAALKVGTAVGERALRAWLTARSTGESSGRPLVELMRVRFPDHLVRRKAERQLDDIADAVTARVLKLCAHEFPGLDDDDRLVVLAEARDTLARADLSDRALLAADADPVRLARTLRESLPAPRDLGEAQSRLYQVVLDECCDCLVRVVRHLPEFQPRAAAEMLSRLSGLGDQLSAMLARLPVRTLEAPDGTDLDTGFRRRYLEHVSRTFDTVELLGVRVERFRRAAR</sequence>
<dbReference type="InterPro" id="IPR054547">
    <property type="entry name" value="NNH1"/>
</dbReference>
<evidence type="ECO:0000313" key="2">
    <source>
        <dbReference type="EMBL" id="SDJ76435.1"/>
    </source>
</evidence>
<reference evidence="2 3" key="1">
    <citation type="submission" date="2016-10" db="EMBL/GenBank/DDBJ databases">
        <authorList>
            <person name="de Groot N.N."/>
        </authorList>
    </citation>
    <scope>NUCLEOTIDE SEQUENCE [LARGE SCALE GENOMIC DNA]</scope>
    <source>
        <strain evidence="2 3">CGMCC 4.6533</strain>
    </source>
</reference>
<dbReference type="Proteomes" id="UP000199202">
    <property type="component" value="Unassembled WGS sequence"/>
</dbReference>
<proteinExistence type="predicted"/>
<dbReference type="AlphaFoldDB" id="A0A1G8WFE5"/>
<dbReference type="Pfam" id="PF22733">
    <property type="entry name" value="NNH1"/>
    <property type="match status" value="1"/>
</dbReference>